<dbReference type="GO" id="GO:0009897">
    <property type="term" value="C:external side of plasma membrane"/>
    <property type="evidence" value="ECO:0007669"/>
    <property type="project" value="TreeGrafter"/>
</dbReference>
<dbReference type="InterPro" id="IPR011162">
    <property type="entry name" value="MHC_I/II-like_Ag-recog"/>
</dbReference>
<keyword evidence="12" id="KW-1185">Reference proteome</keyword>
<dbReference type="EMBL" id="VZSG01003149">
    <property type="protein sequence ID" value="NWX94683.1"/>
    <property type="molecule type" value="Genomic_DNA"/>
</dbReference>
<dbReference type="Proteomes" id="UP000538817">
    <property type="component" value="Unassembled WGS sequence"/>
</dbReference>
<keyword evidence="8" id="KW-1015">Disulfide bond</keyword>
<dbReference type="AlphaFoldDB" id="A0A7K7AF37"/>
<evidence type="ECO:0000259" key="10">
    <source>
        <dbReference type="Pfam" id="PF00129"/>
    </source>
</evidence>
<evidence type="ECO:0000256" key="8">
    <source>
        <dbReference type="ARBA" id="ARBA00023157"/>
    </source>
</evidence>
<accession>A0A7K7AF37</accession>
<feature type="domain" description="MHC class I-like antigen recognition-like" evidence="10">
    <location>
        <begin position="1"/>
        <end position="78"/>
    </location>
</feature>
<evidence type="ECO:0000256" key="2">
    <source>
        <dbReference type="ARBA" id="ARBA00022451"/>
    </source>
</evidence>
<dbReference type="GO" id="GO:0002474">
    <property type="term" value="P:antigen processing and presentation of peptide antigen via MHC class I"/>
    <property type="evidence" value="ECO:0007669"/>
    <property type="project" value="UniProtKB-KW"/>
</dbReference>
<keyword evidence="6" id="KW-1133">Transmembrane helix</keyword>
<dbReference type="SUPFAM" id="SSF54452">
    <property type="entry name" value="MHC antigen-recognition domain"/>
    <property type="match status" value="1"/>
</dbReference>
<evidence type="ECO:0000313" key="12">
    <source>
        <dbReference type="Proteomes" id="UP000538817"/>
    </source>
</evidence>
<evidence type="ECO:0000256" key="7">
    <source>
        <dbReference type="ARBA" id="ARBA00023136"/>
    </source>
</evidence>
<name>A0A7K7AF37_9AVES</name>
<keyword evidence="2" id="KW-0490">MHC I</keyword>
<dbReference type="GO" id="GO:0005615">
    <property type="term" value="C:extracellular space"/>
    <property type="evidence" value="ECO:0007669"/>
    <property type="project" value="TreeGrafter"/>
</dbReference>
<dbReference type="PANTHER" id="PTHR16675">
    <property type="entry name" value="MHC CLASS I-RELATED"/>
    <property type="match status" value="1"/>
</dbReference>
<dbReference type="Pfam" id="PF00129">
    <property type="entry name" value="MHC_I"/>
    <property type="match status" value="1"/>
</dbReference>
<feature type="non-terminal residue" evidence="11">
    <location>
        <position position="1"/>
    </location>
</feature>
<dbReference type="GO" id="GO:0006955">
    <property type="term" value="P:immune response"/>
    <property type="evidence" value="ECO:0007669"/>
    <property type="project" value="TreeGrafter"/>
</dbReference>
<keyword evidence="3" id="KW-0812">Transmembrane</keyword>
<evidence type="ECO:0000256" key="1">
    <source>
        <dbReference type="ARBA" id="ARBA00004479"/>
    </source>
</evidence>
<gene>
    <name evidence="11" type="primary">Ha1b</name>
    <name evidence="11" type="ORF">NOTPEN_R14564</name>
</gene>
<evidence type="ECO:0000256" key="3">
    <source>
        <dbReference type="ARBA" id="ARBA00022692"/>
    </source>
</evidence>
<dbReference type="InterPro" id="IPR050208">
    <property type="entry name" value="MHC_class-I_related"/>
</dbReference>
<comment type="subcellular location">
    <subcellularLocation>
        <location evidence="1">Membrane</location>
        <topology evidence="1">Single-pass type I membrane protein</topology>
    </subcellularLocation>
</comment>
<dbReference type="GO" id="GO:0042612">
    <property type="term" value="C:MHC class I protein complex"/>
    <property type="evidence" value="ECO:0007669"/>
    <property type="project" value="UniProtKB-KW"/>
</dbReference>
<organism evidence="11 12">
    <name type="scientific">Nothoprocta pentlandii</name>
    <dbReference type="NCBI Taxonomy" id="2585814"/>
    <lineage>
        <taxon>Eukaryota</taxon>
        <taxon>Metazoa</taxon>
        <taxon>Chordata</taxon>
        <taxon>Craniata</taxon>
        <taxon>Vertebrata</taxon>
        <taxon>Euteleostomi</taxon>
        <taxon>Archelosauria</taxon>
        <taxon>Archosauria</taxon>
        <taxon>Dinosauria</taxon>
        <taxon>Saurischia</taxon>
        <taxon>Theropoda</taxon>
        <taxon>Coelurosauria</taxon>
        <taxon>Aves</taxon>
        <taxon>Palaeognathae</taxon>
        <taxon>Tinamiformes</taxon>
        <taxon>Tinamidae</taxon>
        <taxon>Nothoprocta</taxon>
    </lineage>
</organism>
<evidence type="ECO:0000256" key="4">
    <source>
        <dbReference type="ARBA" id="ARBA00022729"/>
    </source>
</evidence>
<keyword evidence="7" id="KW-0472">Membrane</keyword>
<keyword evidence="9" id="KW-0325">Glycoprotein</keyword>
<protein>
    <submittedName>
        <fullName evidence="11">HA1B protein</fullName>
    </submittedName>
</protein>
<proteinExistence type="predicted"/>
<keyword evidence="4" id="KW-0732">Signal</keyword>
<evidence type="ECO:0000256" key="6">
    <source>
        <dbReference type="ARBA" id="ARBA00022989"/>
    </source>
</evidence>
<keyword evidence="5" id="KW-0391">Immunity</keyword>
<evidence type="ECO:0000313" key="11">
    <source>
        <dbReference type="EMBL" id="NWX94683.1"/>
    </source>
</evidence>
<dbReference type="InterPro" id="IPR011161">
    <property type="entry name" value="MHC_I-like_Ag-recog"/>
</dbReference>
<evidence type="ECO:0000256" key="9">
    <source>
        <dbReference type="ARBA" id="ARBA00023180"/>
    </source>
</evidence>
<reference evidence="11 12" key="1">
    <citation type="submission" date="2019-09" db="EMBL/GenBank/DDBJ databases">
        <title>Bird 10,000 Genomes (B10K) Project - Family phase.</title>
        <authorList>
            <person name="Zhang G."/>
        </authorList>
    </citation>
    <scope>NUCLEOTIDE SEQUENCE [LARGE SCALE GENOMIC DNA]</scope>
    <source>
        <strain evidence="11">B10K-MSB-04</strain>
    </source>
</reference>
<evidence type="ECO:0000256" key="5">
    <source>
        <dbReference type="ARBA" id="ARBA00022859"/>
    </source>
</evidence>
<sequence length="78" mass="8952">SVRYFYTGVTEPSAGLPAFVSVGVLDGEVEFVHYDSETRRMEPRVPWMMGAVDPQYWDRNTRIDQSNQQVFHVGLDTL</sequence>
<comment type="caution">
    <text evidence="11">The sequence shown here is derived from an EMBL/GenBank/DDBJ whole genome shotgun (WGS) entry which is preliminary data.</text>
</comment>
<dbReference type="InterPro" id="IPR037055">
    <property type="entry name" value="MHC_I-like_Ag-recog_sf"/>
</dbReference>
<feature type="non-terminal residue" evidence="11">
    <location>
        <position position="78"/>
    </location>
</feature>
<dbReference type="Gene3D" id="3.30.500.10">
    <property type="entry name" value="MHC class I-like antigen recognition-like"/>
    <property type="match status" value="1"/>
</dbReference>
<dbReference type="PANTHER" id="PTHR16675:SF242">
    <property type="entry name" value="MAJOR HISTOCOMPATIBILITY COMPLEX CLASS I-RELATED GENE PROTEIN"/>
    <property type="match status" value="1"/>
</dbReference>